<dbReference type="RefSeq" id="WP_393167452.1">
    <property type="nucleotide sequence ID" value="NZ_JBICRM010000011.1"/>
</dbReference>
<evidence type="ECO:0000313" key="1">
    <source>
        <dbReference type="EMBL" id="MFG1705439.1"/>
    </source>
</evidence>
<dbReference type="EMBL" id="JBICRM010000011">
    <property type="protein sequence ID" value="MFG1705439.1"/>
    <property type="molecule type" value="Genomic_DNA"/>
</dbReference>
<evidence type="ECO:0000313" key="2">
    <source>
        <dbReference type="Proteomes" id="UP001603978"/>
    </source>
</evidence>
<name>A0ABW7ADL6_9ACTN</name>
<proteinExistence type="predicted"/>
<keyword evidence="2" id="KW-1185">Reference proteome</keyword>
<dbReference type="Proteomes" id="UP001603978">
    <property type="component" value="Unassembled WGS sequence"/>
</dbReference>
<reference evidence="1 2" key="1">
    <citation type="submission" date="2024-10" db="EMBL/GenBank/DDBJ databases">
        <authorList>
            <person name="Topkara A.R."/>
            <person name="Saygin H."/>
        </authorList>
    </citation>
    <scope>NUCLEOTIDE SEQUENCE [LARGE SCALE GENOMIC DNA]</scope>
    <source>
        <strain evidence="1 2">M3C6</strain>
    </source>
</reference>
<organism evidence="1 2">
    <name type="scientific">Nonomuraea marmarensis</name>
    <dbReference type="NCBI Taxonomy" id="3351344"/>
    <lineage>
        <taxon>Bacteria</taxon>
        <taxon>Bacillati</taxon>
        <taxon>Actinomycetota</taxon>
        <taxon>Actinomycetes</taxon>
        <taxon>Streptosporangiales</taxon>
        <taxon>Streptosporangiaceae</taxon>
        <taxon>Nonomuraea</taxon>
    </lineage>
</organism>
<comment type="caution">
    <text evidence="1">The sequence shown here is derived from an EMBL/GenBank/DDBJ whole genome shotgun (WGS) entry which is preliminary data.</text>
</comment>
<sequence length="49" mass="5127">MGELHARLGEGTLTITLIADPNGVPNLDEVVVDLRDVAEIAACDAEPVL</sequence>
<accession>A0ABW7ADL6</accession>
<protein>
    <submittedName>
        <fullName evidence="1">Uncharacterized protein</fullName>
    </submittedName>
</protein>
<gene>
    <name evidence="1" type="ORF">ACFLIM_19800</name>
</gene>